<keyword evidence="2" id="KW-0004">4Fe-4S</keyword>
<reference evidence="8 9" key="1">
    <citation type="submission" date="2018-10" db="EMBL/GenBank/DDBJ databases">
        <title>Draft genome sequence of Bacillus salarius IM0101, isolated from a hypersaline soil in Inner Mongolia, China.</title>
        <authorList>
            <person name="Yamprayoonswat W."/>
            <person name="Boonvisut S."/>
            <person name="Jumpathong W."/>
            <person name="Sittihan S."/>
            <person name="Ruangsuj P."/>
            <person name="Wanthongcharoen S."/>
            <person name="Thongpramul N."/>
            <person name="Pimmason S."/>
            <person name="Yu B."/>
            <person name="Yasawong M."/>
        </authorList>
    </citation>
    <scope>NUCLEOTIDE SEQUENCE [LARGE SCALE GENOMIC DNA]</scope>
    <source>
        <strain evidence="8 9">IM0101</strain>
    </source>
</reference>
<dbReference type="RefSeq" id="WP_125555578.1">
    <property type="nucleotide sequence ID" value="NZ_RBVX01000007.1"/>
</dbReference>
<comment type="caution">
    <text evidence="8">The sequence shown here is derived from an EMBL/GenBank/DDBJ whole genome shotgun (WGS) entry which is preliminary data.</text>
</comment>
<evidence type="ECO:0000256" key="6">
    <source>
        <dbReference type="ARBA" id="ARBA00023239"/>
    </source>
</evidence>
<evidence type="ECO:0000256" key="3">
    <source>
        <dbReference type="ARBA" id="ARBA00022723"/>
    </source>
</evidence>
<dbReference type="PANTHER" id="PTHR30389:SF17">
    <property type="entry name" value="L(+)-TARTRATE DEHYDRATASE SUBUNIT ALPHA-RELATED"/>
    <property type="match status" value="1"/>
</dbReference>
<organism evidence="8 9">
    <name type="scientific">Salibacterium salarium</name>
    <dbReference type="NCBI Taxonomy" id="284579"/>
    <lineage>
        <taxon>Bacteria</taxon>
        <taxon>Bacillati</taxon>
        <taxon>Bacillota</taxon>
        <taxon>Bacilli</taxon>
        <taxon>Bacillales</taxon>
        <taxon>Bacillaceae</taxon>
    </lineage>
</organism>
<keyword evidence="6" id="KW-0456">Lyase</keyword>
<dbReference type="PANTHER" id="PTHR30389">
    <property type="entry name" value="FUMARATE HYDRATASE-RELATED"/>
    <property type="match status" value="1"/>
</dbReference>
<dbReference type="InterPro" id="IPR004646">
    <property type="entry name" value="Fe-S_hydro-lyase_TtdA-typ_cat"/>
</dbReference>
<evidence type="ECO:0000259" key="7">
    <source>
        <dbReference type="Pfam" id="PF05681"/>
    </source>
</evidence>
<dbReference type="GO" id="GO:0016829">
    <property type="term" value="F:lyase activity"/>
    <property type="evidence" value="ECO:0007669"/>
    <property type="project" value="UniProtKB-KW"/>
</dbReference>
<dbReference type="InterPro" id="IPR051208">
    <property type="entry name" value="Class-I_Fumarase/Tartrate_DH"/>
</dbReference>
<evidence type="ECO:0000256" key="1">
    <source>
        <dbReference type="ARBA" id="ARBA00008876"/>
    </source>
</evidence>
<evidence type="ECO:0000313" key="9">
    <source>
        <dbReference type="Proteomes" id="UP000275076"/>
    </source>
</evidence>
<dbReference type="AlphaFoldDB" id="A0A428N5J4"/>
<accession>A0A428N5J4</accession>
<dbReference type="NCBIfam" id="NF004885">
    <property type="entry name" value="PRK06246.1"/>
    <property type="match status" value="1"/>
</dbReference>
<sequence>MATVDYIANYKNSWELNEDFYQSVEEACKTLYIESLKDLPPDVRTALQNAYGKEELESGKEVLSTLIRTVSTADDEKLLICQDTGIPVYFIKIGNQVRFDGLRMEQAIRKGTERATLEHPLRSSIVDTLTRENHGTSTGNQIPVIHYEFVEGDELEILIVPKGSGSENMSYMKMLTPAEGIEGIKKYVLECVFESGANPCPPTIIGIGLGGSADKCAALAKKAAAREVGSSNPNPEVRKMEEELYSLVNQMGIGAHGLGGNTTALSVQIEEADTHMTCNPVAVNMMCWPARRMRATFKQNEDTKITY</sequence>
<protein>
    <submittedName>
        <fullName evidence="8">Fumarate hydratase</fullName>
    </submittedName>
</protein>
<keyword evidence="5" id="KW-0411">Iron-sulfur</keyword>
<keyword evidence="3" id="KW-0479">Metal-binding</keyword>
<dbReference type="Pfam" id="PF05681">
    <property type="entry name" value="Fumerase"/>
    <property type="match status" value="1"/>
</dbReference>
<keyword evidence="9" id="KW-1185">Reference proteome</keyword>
<evidence type="ECO:0000256" key="5">
    <source>
        <dbReference type="ARBA" id="ARBA00023014"/>
    </source>
</evidence>
<comment type="similarity">
    <text evidence="1">Belongs to the class-I fumarase family.</text>
</comment>
<dbReference type="Proteomes" id="UP000275076">
    <property type="component" value="Unassembled WGS sequence"/>
</dbReference>
<proteinExistence type="inferred from homology"/>
<dbReference type="GO" id="GO:0051539">
    <property type="term" value="F:4 iron, 4 sulfur cluster binding"/>
    <property type="evidence" value="ECO:0007669"/>
    <property type="project" value="UniProtKB-KW"/>
</dbReference>
<evidence type="ECO:0000313" key="8">
    <source>
        <dbReference type="EMBL" id="RSL33517.1"/>
    </source>
</evidence>
<dbReference type="GO" id="GO:0046872">
    <property type="term" value="F:metal ion binding"/>
    <property type="evidence" value="ECO:0007669"/>
    <property type="project" value="UniProtKB-KW"/>
</dbReference>
<keyword evidence="4" id="KW-0408">Iron</keyword>
<dbReference type="OrthoDB" id="9798978at2"/>
<gene>
    <name evidence="8" type="ORF">D7Z54_09355</name>
</gene>
<name>A0A428N5J4_9BACI</name>
<evidence type="ECO:0000256" key="2">
    <source>
        <dbReference type="ARBA" id="ARBA00022485"/>
    </source>
</evidence>
<feature type="domain" description="Fe-S hydro-lyase tartrate dehydratase alpha-type catalytic" evidence="7">
    <location>
        <begin position="26"/>
        <end position="295"/>
    </location>
</feature>
<dbReference type="EMBL" id="RBVX01000007">
    <property type="protein sequence ID" value="RSL33517.1"/>
    <property type="molecule type" value="Genomic_DNA"/>
</dbReference>
<dbReference type="NCBIfam" id="TIGR00722">
    <property type="entry name" value="ttdA_fumA_fumB"/>
    <property type="match status" value="1"/>
</dbReference>
<evidence type="ECO:0000256" key="4">
    <source>
        <dbReference type="ARBA" id="ARBA00023004"/>
    </source>
</evidence>